<dbReference type="Proteomes" id="UP000241890">
    <property type="component" value="Unassembled WGS sequence"/>
</dbReference>
<proteinExistence type="predicted"/>
<keyword evidence="6" id="KW-1185">Reference proteome</keyword>
<dbReference type="GO" id="GO:0006574">
    <property type="term" value="P:L-valine catabolic process"/>
    <property type="evidence" value="ECO:0007669"/>
    <property type="project" value="TreeGrafter"/>
</dbReference>
<dbReference type="OrthoDB" id="1737613at2759"/>
<dbReference type="InterPro" id="IPR032259">
    <property type="entry name" value="HIBYL-CoA-H"/>
</dbReference>
<dbReference type="InParanoid" id="A0A2R5H1U1"/>
<dbReference type="Gene3D" id="3.90.226.10">
    <property type="entry name" value="2-enoyl-CoA Hydratase, Chain A, domain 1"/>
    <property type="match status" value="1"/>
</dbReference>
<dbReference type="CDD" id="cd06558">
    <property type="entry name" value="crotonase-like"/>
    <property type="match status" value="1"/>
</dbReference>
<dbReference type="Pfam" id="PF16113">
    <property type="entry name" value="ECH_2"/>
    <property type="match status" value="1"/>
</dbReference>
<evidence type="ECO:0000256" key="1">
    <source>
        <dbReference type="ARBA" id="ARBA00001709"/>
    </source>
</evidence>
<dbReference type="InterPro" id="IPR029045">
    <property type="entry name" value="ClpP/crotonase-like_dom_sf"/>
</dbReference>
<evidence type="ECO:0000256" key="2">
    <source>
        <dbReference type="ARBA" id="ARBA00011915"/>
    </source>
</evidence>
<evidence type="ECO:0000259" key="4">
    <source>
        <dbReference type="Pfam" id="PF16113"/>
    </source>
</evidence>
<dbReference type="GO" id="GO:0003860">
    <property type="term" value="F:3-hydroxyisobutyryl-CoA hydrolase activity"/>
    <property type="evidence" value="ECO:0007669"/>
    <property type="project" value="UniProtKB-EC"/>
</dbReference>
<dbReference type="SUPFAM" id="SSF52096">
    <property type="entry name" value="ClpP/crotonase"/>
    <property type="match status" value="1"/>
</dbReference>
<dbReference type="AlphaFoldDB" id="A0A2R5H1U1"/>
<dbReference type="NCBIfam" id="NF004127">
    <property type="entry name" value="PRK05617.1"/>
    <property type="match status" value="1"/>
</dbReference>
<name>A0A2R5H1U1_9STRA</name>
<dbReference type="PANTHER" id="PTHR43176">
    <property type="entry name" value="3-HYDROXYISOBUTYRYL-COA HYDROLASE-RELATED"/>
    <property type="match status" value="1"/>
</dbReference>
<comment type="caution">
    <text evidence="5">The sequence shown here is derived from an EMBL/GenBank/DDBJ whole genome shotgun (WGS) entry which is preliminary data.</text>
</comment>
<protein>
    <recommendedName>
        <fullName evidence="2">3-hydroxyisobutyryl-CoA hydrolase</fullName>
        <ecNumber evidence="2">3.1.2.4</ecNumber>
    </recommendedName>
</protein>
<reference evidence="5 6" key="1">
    <citation type="submission" date="2017-12" db="EMBL/GenBank/DDBJ databases">
        <title>Sequencing, de novo assembly and annotation of complete genome of a new Thraustochytrid species, strain FCC1311.</title>
        <authorList>
            <person name="Sedici K."/>
            <person name="Godart F."/>
            <person name="Aiese Cigliano R."/>
            <person name="Sanseverino W."/>
            <person name="Barakat M."/>
            <person name="Ortet P."/>
            <person name="Marechal E."/>
            <person name="Cagnac O."/>
            <person name="Amato A."/>
        </authorList>
    </citation>
    <scope>NUCLEOTIDE SEQUENCE [LARGE SCALE GENOMIC DNA]</scope>
</reference>
<dbReference type="EMBL" id="BEYU01000216">
    <property type="protein sequence ID" value="GBG34791.1"/>
    <property type="molecule type" value="Genomic_DNA"/>
</dbReference>
<organism evidence="5 6">
    <name type="scientific">Hondaea fermentalgiana</name>
    <dbReference type="NCBI Taxonomy" id="2315210"/>
    <lineage>
        <taxon>Eukaryota</taxon>
        <taxon>Sar</taxon>
        <taxon>Stramenopiles</taxon>
        <taxon>Bigyra</taxon>
        <taxon>Labyrinthulomycetes</taxon>
        <taxon>Thraustochytrida</taxon>
        <taxon>Thraustochytriidae</taxon>
        <taxon>Hondaea</taxon>
    </lineage>
</organism>
<dbReference type="InterPro" id="IPR045004">
    <property type="entry name" value="ECH_dom"/>
</dbReference>
<dbReference type="PANTHER" id="PTHR43176:SF3">
    <property type="entry name" value="3-HYDROXYISOBUTYRYL-COA HYDROLASE, MITOCHONDRIAL"/>
    <property type="match status" value="1"/>
</dbReference>
<accession>A0A2R5H1U1</accession>
<evidence type="ECO:0000313" key="5">
    <source>
        <dbReference type="EMBL" id="GBG34791.1"/>
    </source>
</evidence>
<keyword evidence="3 5" id="KW-0378">Hydrolase</keyword>
<feature type="domain" description="Enoyl-CoA hydratase/isomerase" evidence="4">
    <location>
        <begin position="1"/>
        <end position="348"/>
    </location>
</feature>
<gene>
    <name evidence="5" type="ORF">FCC1311_077521</name>
</gene>
<evidence type="ECO:0000313" key="6">
    <source>
        <dbReference type="Proteomes" id="UP000241890"/>
    </source>
</evidence>
<dbReference type="EC" id="3.1.2.4" evidence="2"/>
<sequence>MLNKPKKLNALDLEMVRLIMPEYDAWVGSGQHQCIVMRGAGEKAFCAGGDIASVRTSSLEGGSLAQDFFYEEYQLNYRIATAYARSGIVQVSFWDGITMGGGVGLSLHGKVRVATEKTLFAMPETGIGLFPDVGGTFALSRLAAGPEIGMYLALTGCRLGAADCMYAGLTTHYVPHDDVEALVSDLEECEPEIDAIEAVLQAHSKDKSPPAPKKDPHMSLEARHEAIKTCFRIDDSVEAILERLDNMANDESANEDDRTWAKTSHDAIMKASPTSVCLSYEAVRRHAQPDVDIGTALTNEYRLTQRICVPDGDFFEGVRAVLVDRDQKPQWKFDSIQNVPQQFIQDHFEPLPESHSRGELRLS</sequence>
<dbReference type="FunCoup" id="A0A2R5H1U1">
    <property type="interactions" value="184"/>
</dbReference>
<comment type="catalytic activity">
    <reaction evidence="1">
        <text>3-hydroxy-2-methylpropanoyl-CoA + H2O = 3-hydroxy-2-methylpropanoate + CoA + H(+)</text>
        <dbReference type="Rhea" id="RHEA:20888"/>
        <dbReference type="ChEBI" id="CHEBI:11805"/>
        <dbReference type="ChEBI" id="CHEBI:15377"/>
        <dbReference type="ChEBI" id="CHEBI:15378"/>
        <dbReference type="ChEBI" id="CHEBI:57287"/>
        <dbReference type="ChEBI" id="CHEBI:57340"/>
        <dbReference type="EC" id="3.1.2.4"/>
    </reaction>
</comment>
<evidence type="ECO:0000256" key="3">
    <source>
        <dbReference type="ARBA" id="ARBA00022801"/>
    </source>
</evidence>